<reference evidence="3" key="2">
    <citation type="submission" date="2020-03" db="EMBL/GenBank/DDBJ databases">
        <title>Complete Genome Sequences of Extremely Thermoacidophilic, Metal-Mobilizing Type-Strain Members of the Archaeal Family Sulfolobaceae: Acidianus brierleyi DSM-1651T, Acidianus sulfidivorans DSM-18786T, Metallosphaera hakonensis DSM-7519T, and Metallosphaera prunae DSM-10039T.</title>
        <authorList>
            <person name="Counts J.A."/>
            <person name="Kelly R.M."/>
        </authorList>
    </citation>
    <scope>NUCLEOTIDE SEQUENCE [LARGE SCALE GENOMIC DNA]</scope>
    <source>
        <strain evidence="3">HO1-1</strain>
    </source>
</reference>
<gene>
    <name evidence="2" type="ORF">DFR87_04995</name>
</gene>
<accession>A0A2U9IT67</accession>
<dbReference type="AlphaFoldDB" id="A0A2U9IT67"/>
<dbReference type="KEGG" id="mhk:DFR87_04995"/>
<keyword evidence="3" id="KW-1185">Reference proteome</keyword>
<reference evidence="3" key="3">
    <citation type="submission" date="2020-03" db="EMBL/GenBank/DDBJ databases">
        <title>Sequencing and Assembly of Multiple Reported Metal-Biooxidizing Members of the Extremely Thermoacidophilic Archaeal Family Sulfolobaceae.</title>
        <authorList>
            <person name="Counts J.A."/>
            <person name="Kelly R.M."/>
        </authorList>
    </citation>
    <scope>NUCLEOTIDE SEQUENCE [LARGE SCALE GENOMIC DNA]</scope>
    <source>
        <strain evidence="3">HO1-1</strain>
    </source>
</reference>
<dbReference type="Gene3D" id="2.60.40.1190">
    <property type="match status" value="1"/>
</dbReference>
<keyword evidence="1" id="KW-0812">Transmembrane</keyword>
<sequence>MANGNNVKTLLILGFIFMLVLVGVAYGADVLLNAASNASNTITAYYVPNAQINEGDPGSEAFWQSIPFSSVPLEPTVPVPNGISGHTTIVYVKAAWTKVDNVSYIFILMKAPVVGQESWLACPETTTTGKIWQPFGLVVPDGWWVVNVSYSASNEGVASVYTLPTSEQMGYPPGQALTNPITIYVYNQSGKLYGQIVGAINPDGIALNNGNPINITSINLNYNGTPVTSLGQFLSMGLNGTTWAQDTYNLFYPEDTAKYVTLFYNSTFMYPERLAIMWLLGDVPSSWTQVAYTPHMMPGTSGAMSAGQEEVWVLNNNPRANNTQDAGYPGPTFFSRTSPPAYIHHPQYKDPLNLGYLPNQGLIADLFVNGSSIYYIGGNYRVAFPSVDNPHVSPWLVMNGMANASQLWDPSVVATGFQFVNSPTGPYMIAEFARTFSTVGVSGGQGESHYQIQLQPGHTYHVAFAVFQGGAGESVDFKSISFWWSIYIQPADSSSIGFLPLFLLGNAVLAPAMAYVLMNSRIVPENLIRLNTIVKIFRQIGNGAQDRH</sequence>
<evidence type="ECO:0000313" key="2">
    <source>
        <dbReference type="EMBL" id="AWR99163.1"/>
    </source>
</evidence>
<reference evidence="2 3" key="1">
    <citation type="submission" date="2018-05" db="EMBL/GenBank/DDBJ databases">
        <title>Complete Genome Sequences of Extremely Thermoacidophilic, Metal-Mobilizing Type-Strain Members of the Archaeal Family Sulfolobaceae: Acidianus brierleyi DSM-1651T, Acidianus sulfidivorans DSM-18786T, Metallosphaera hakonensis DSM-7519T, and Metallosphaera prunae DSM-10039T.</title>
        <authorList>
            <person name="Counts J.A."/>
            <person name="Kelly R.M."/>
        </authorList>
    </citation>
    <scope>NUCLEOTIDE SEQUENCE [LARGE SCALE GENOMIC DNA]</scope>
    <source>
        <strain evidence="2 3">HO1-1</strain>
    </source>
</reference>
<dbReference type="RefSeq" id="WP_110369032.1">
    <property type="nucleotide sequence ID" value="NZ_CP029287.2"/>
</dbReference>
<dbReference type="EMBL" id="CP029287">
    <property type="protein sequence ID" value="AWR99163.1"/>
    <property type="molecule type" value="Genomic_DNA"/>
</dbReference>
<dbReference type="GeneID" id="36834675"/>
<organism evidence="2 3">
    <name type="scientific">Metallosphaera hakonensis JCM 8857 = DSM 7519</name>
    <dbReference type="NCBI Taxonomy" id="1293036"/>
    <lineage>
        <taxon>Archaea</taxon>
        <taxon>Thermoproteota</taxon>
        <taxon>Thermoprotei</taxon>
        <taxon>Sulfolobales</taxon>
        <taxon>Sulfolobaceae</taxon>
        <taxon>Metallosphaera</taxon>
    </lineage>
</organism>
<dbReference type="Proteomes" id="UP000247586">
    <property type="component" value="Chromosome"/>
</dbReference>
<evidence type="ECO:0000313" key="3">
    <source>
        <dbReference type="Proteomes" id="UP000247586"/>
    </source>
</evidence>
<protein>
    <submittedName>
        <fullName evidence="2">Ethylbenzene dehydrogenase</fullName>
    </submittedName>
</protein>
<name>A0A2U9IT67_9CREN</name>
<evidence type="ECO:0000256" key="1">
    <source>
        <dbReference type="SAM" id="Phobius"/>
    </source>
</evidence>
<dbReference type="CDD" id="cd09624">
    <property type="entry name" value="DOMON_b558_566"/>
    <property type="match status" value="1"/>
</dbReference>
<dbReference type="OrthoDB" id="43581at2157"/>
<proteinExistence type="predicted"/>
<keyword evidence="1" id="KW-0472">Membrane</keyword>
<keyword evidence="1" id="KW-1133">Transmembrane helix</keyword>
<dbReference type="STRING" id="1293036.GCA_001315825_01607"/>
<feature type="transmembrane region" description="Helical" evidence="1">
    <location>
        <begin position="498"/>
        <end position="518"/>
    </location>
</feature>